<evidence type="ECO:0000313" key="2">
    <source>
        <dbReference type="EMBL" id="AUX36231.1"/>
    </source>
</evidence>
<evidence type="ECO:0000313" key="3">
    <source>
        <dbReference type="Proteomes" id="UP000295497"/>
    </source>
</evidence>
<evidence type="ECO:0008006" key="4">
    <source>
        <dbReference type="Google" id="ProtNLM"/>
    </source>
</evidence>
<dbReference type="PROSITE" id="PS51257">
    <property type="entry name" value="PROKAR_LIPOPROTEIN"/>
    <property type="match status" value="1"/>
</dbReference>
<dbReference type="RefSeq" id="WP_207217613.1">
    <property type="nucleotide sequence ID" value="NZ_CP012672.1"/>
</dbReference>
<accession>A0A4P2R126</accession>
<keyword evidence="1" id="KW-0732">Signal</keyword>
<reference evidence="2 3" key="1">
    <citation type="submission" date="2015-09" db="EMBL/GenBank/DDBJ databases">
        <title>Sorangium comparison.</title>
        <authorList>
            <person name="Zaburannyi N."/>
            <person name="Bunk B."/>
            <person name="Overmann J."/>
            <person name="Mueller R."/>
        </authorList>
    </citation>
    <scope>NUCLEOTIDE SEQUENCE [LARGE SCALE GENOMIC DNA]</scope>
    <source>
        <strain evidence="2 3">So ce836</strain>
    </source>
</reference>
<proteinExistence type="predicted"/>
<gene>
    <name evidence="2" type="ORF">SOCE836_084380</name>
</gene>
<dbReference type="EMBL" id="CP012672">
    <property type="protein sequence ID" value="AUX36231.1"/>
    <property type="molecule type" value="Genomic_DNA"/>
</dbReference>
<dbReference type="Proteomes" id="UP000295497">
    <property type="component" value="Chromosome"/>
</dbReference>
<sequence>MRTATFYTLATLALIGCSSPVTDDDLPEPDPSKLILVFGGRQENAPRCDPDGQMLWEGWTAWSEDPGPDECEPCECTPAACVLPSEVSANRVVCPGGDPVVTLIGGDSWDGACKAGAFSVTSSSYDSVTFEPPTLADCQPVSPVPAPSRKNMSFVRACLPGSSMIIPSFFRQCYLPQENGECWRGNRARFEFPVYTDTRTCTPCSCGAPRGGKCTAQTTLYSNEDCSREVGSIAISNADRPICTEAIDGEIATMRSAWTQNEPGTCTPSTDSKIVSGKLERGETRVYCCDR</sequence>
<feature type="chain" id="PRO_5020971670" description="Secreted protein" evidence="1">
    <location>
        <begin position="24"/>
        <end position="291"/>
    </location>
</feature>
<evidence type="ECO:0000256" key="1">
    <source>
        <dbReference type="SAM" id="SignalP"/>
    </source>
</evidence>
<dbReference type="AlphaFoldDB" id="A0A4P2R126"/>
<feature type="signal peptide" evidence="1">
    <location>
        <begin position="1"/>
        <end position="23"/>
    </location>
</feature>
<name>A0A4P2R126_SORCE</name>
<protein>
    <recommendedName>
        <fullName evidence="4">Secreted protein</fullName>
    </recommendedName>
</protein>
<organism evidence="2 3">
    <name type="scientific">Sorangium cellulosum</name>
    <name type="common">Polyangium cellulosum</name>
    <dbReference type="NCBI Taxonomy" id="56"/>
    <lineage>
        <taxon>Bacteria</taxon>
        <taxon>Pseudomonadati</taxon>
        <taxon>Myxococcota</taxon>
        <taxon>Polyangia</taxon>
        <taxon>Polyangiales</taxon>
        <taxon>Polyangiaceae</taxon>
        <taxon>Sorangium</taxon>
    </lineage>
</organism>